<dbReference type="CDD" id="cd00564">
    <property type="entry name" value="TMP_TenI"/>
    <property type="match status" value="1"/>
</dbReference>
<dbReference type="InterPro" id="IPR029056">
    <property type="entry name" value="Ribokinase-like"/>
</dbReference>
<dbReference type="Pfam" id="PF02581">
    <property type="entry name" value="TMP-TENI"/>
    <property type="match status" value="1"/>
</dbReference>
<evidence type="ECO:0000256" key="4">
    <source>
        <dbReference type="ARBA" id="ARBA00022741"/>
    </source>
</evidence>
<keyword evidence="2 13" id="KW-0808">Transferase</keyword>
<evidence type="ECO:0000313" key="17">
    <source>
        <dbReference type="Proteomes" id="UP001231109"/>
    </source>
</evidence>
<dbReference type="HAMAP" id="MF_00097">
    <property type="entry name" value="TMP_synthase"/>
    <property type="match status" value="1"/>
</dbReference>
<keyword evidence="8 13" id="KW-0784">Thiamine biosynthesis</keyword>
<dbReference type="Pfam" id="PF08543">
    <property type="entry name" value="Phos_pyr_kin"/>
    <property type="match status" value="1"/>
</dbReference>
<evidence type="ECO:0000256" key="6">
    <source>
        <dbReference type="ARBA" id="ARBA00022840"/>
    </source>
</evidence>
<evidence type="ECO:0000256" key="13">
    <source>
        <dbReference type="HAMAP-Rule" id="MF_00097"/>
    </source>
</evidence>
<comment type="catalytic activity">
    <reaction evidence="12 13">
        <text>2-[(2R,5Z)-2-carboxy-4-methylthiazol-5(2H)-ylidene]ethyl phosphate + 4-amino-2-methyl-5-(diphosphooxymethyl)pyrimidine + 2 H(+) = thiamine phosphate + CO2 + diphosphate</text>
        <dbReference type="Rhea" id="RHEA:47844"/>
        <dbReference type="ChEBI" id="CHEBI:15378"/>
        <dbReference type="ChEBI" id="CHEBI:16526"/>
        <dbReference type="ChEBI" id="CHEBI:33019"/>
        <dbReference type="ChEBI" id="CHEBI:37575"/>
        <dbReference type="ChEBI" id="CHEBI:57841"/>
        <dbReference type="ChEBI" id="CHEBI:62899"/>
        <dbReference type="EC" id="2.5.1.3"/>
    </reaction>
</comment>
<dbReference type="CDD" id="cd01169">
    <property type="entry name" value="HMPP_kinase"/>
    <property type="match status" value="1"/>
</dbReference>
<comment type="function">
    <text evidence="13">Condenses 4-methyl-5-(beta-hydroxyethyl)thiazole monophosphate (THZ-P) and 2-methyl-4-amino-5-hydroxymethyl pyrimidine pyrophosphate (HMP-PP) to form thiamine monophosphate (TMP).</text>
</comment>
<keyword evidence="7 13" id="KW-0460">Magnesium</keyword>
<sequence>MGTEPLHNAIIVWSIAGSDNSAGAGIAADIKTLQSFSSKTQPVHLCTLITAVTAQHSNGVDAVMAMPVTLLQQQADALLKDACPAVIKIGLLATAEHVRWLSLLLVQLRQQNPTLLVLYDPVAISSSGDRLAGAALYQAVFKYLLPQLDILTPNLPELWALTLQAPALSHKTAALQQLFQAGVKAIIVKGGHSASQSQVVDELFIASPFRYHGHSAYTHYVALSSPRQHHAFSRGTGCCFSSAVAAALALGYPLEDAFVLAKSYINQALHQPIAINANTGCPGHYGIPSDSRYLPTLSETNPVADVTPSLTQVTPLTLSPAFKPLKAPLGLYVIVPSVEALKRALVAGVKTLQLRIKQATSTQLKHDIMQAIQLCQQHDVQLFINDHWQLALELGAYGVHLGQEDITTADLLALQQAELRLGVSSHGFYKLLRAQQLQPSYIAIGAIFNTQTKNMAGKIQGLHKLKYYCALFNTVPLVAIGGINADNAHLVLGSGITNLAMVQAFANATEPQQWVKQMQALISQHVKGAHHAE</sequence>
<dbReference type="InterPro" id="IPR013785">
    <property type="entry name" value="Aldolase_TIM"/>
</dbReference>
<feature type="binding site" evidence="13">
    <location>
        <position position="453"/>
    </location>
    <ligand>
        <name>4-amino-2-methyl-5-(diphosphooxymethyl)pyrimidine</name>
        <dbReference type="ChEBI" id="CHEBI:57841"/>
    </ligand>
</feature>
<feature type="binding site" evidence="13">
    <location>
        <begin position="353"/>
        <end position="357"/>
    </location>
    <ligand>
        <name>4-amino-2-methyl-5-(diphosphooxymethyl)pyrimidine</name>
        <dbReference type="ChEBI" id="CHEBI:57841"/>
    </ligand>
</feature>
<comment type="cofactor">
    <cofactor evidence="13">
        <name>Mg(2+)</name>
        <dbReference type="ChEBI" id="CHEBI:18420"/>
    </cofactor>
    <text evidence="13">Binds 1 Mg(2+) ion per subunit.</text>
</comment>
<evidence type="ECO:0000256" key="9">
    <source>
        <dbReference type="ARBA" id="ARBA00023268"/>
    </source>
</evidence>
<dbReference type="InterPro" id="IPR034291">
    <property type="entry name" value="TMP_synthase"/>
</dbReference>
<keyword evidence="6" id="KW-0067">ATP-binding</keyword>
<dbReference type="InterPro" id="IPR036206">
    <property type="entry name" value="ThiamineP_synth_sf"/>
</dbReference>
<feature type="domain" description="Thiamine phosphate synthase/TenI" evidence="14">
    <location>
        <begin position="337"/>
        <end position="504"/>
    </location>
</feature>
<comment type="catalytic activity">
    <reaction evidence="10 13">
        <text>4-methyl-5-(2-phosphooxyethyl)-thiazole + 4-amino-2-methyl-5-(diphosphooxymethyl)pyrimidine + H(+) = thiamine phosphate + diphosphate</text>
        <dbReference type="Rhea" id="RHEA:22328"/>
        <dbReference type="ChEBI" id="CHEBI:15378"/>
        <dbReference type="ChEBI" id="CHEBI:33019"/>
        <dbReference type="ChEBI" id="CHEBI:37575"/>
        <dbReference type="ChEBI" id="CHEBI:57841"/>
        <dbReference type="ChEBI" id="CHEBI:58296"/>
        <dbReference type="EC" id="2.5.1.3"/>
    </reaction>
</comment>
<dbReference type="Proteomes" id="UP001231109">
    <property type="component" value="Unassembled WGS sequence"/>
</dbReference>
<evidence type="ECO:0000256" key="2">
    <source>
        <dbReference type="ARBA" id="ARBA00022679"/>
    </source>
</evidence>
<dbReference type="Gene3D" id="3.20.20.70">
    <property type="entry name" value="Aldolase class I"/>
    <property type="match status" value="1"/>
</dbReference>
<keyword evidence="17" id="KW-1185">Reference proteome</keyword>
<feature type="domain" description="Pyridoxamine kinase/Phosphomethylpyrimidine kinase" evidence="15">
    <location>
        <begin position="19"/>
        <end position="279"/>
    </location>
</feature>
<evidence type="ECO:0000256" key="12">
    <source>
        <dbReference type="ARBA" id="ARBA00047883"/>
    </source>
</evidence>
<evidence type="ECO:0000256" key="5">
    <source>
        <dbReference type="ARBA" id="ARBA00022777"/>
    </source>
</evidence>
<evidence type="ECO:0000256" key="3">
    <source>
        <dbReference type="ARBA" id="ARBA00022723"/>
    </source>
</evidence>
<proteinExistence type="inferred from homology"/>
<dbReference type="EMBL" id="JAPJDZ010000133">
    <property type="protein sequence ID" value="MDP5138328.1"/>
    <property type="molecule type" value="Genomic_DNA"/>
</dbReference>
<evidence type="ECO:0000313" key="16">
    <source>
        <dbReference type="EMBL" id="MDP5138328.1"/>
    </source>
</evidence>
<comment type="pathway">
    <text evidence="1 13">Cofactor biosynthesis; thiamine diphosphate biosynthesis; thiamine phosphate from 4-amino-2-methyl-5-diphosphomethylpyrimidine and 4-methyl-5-(2-phosphoethyl)-thiazole: step 1/1.</text>
</comment>
<organism evidence="16 17">
    <name type="scientific">Rheinheimera baltica</name>
    <dbReference type="NCBI Taxonomy" id="67576"/>
    <lineage>
        <taxon>Bacteria</taxon>
        <taxon>Pseudomonadati</taxon>
        <taxon>Pseudomonadota</taxon>
        <taxon>Gammaproteobacteria</taxon>
        <taxon>Chromatiales</taxon>
        <taxon>Chromatiaceae</taxon>
        <taxon>Rheinheimera</taxon>
    </lineage>
</organism>
<accession>A0ABT9I4L5</accession>
<evidence type="ECO:0000256" key="7">
    <source>
        <dbReference type="ARBA" id="ARBA00022842"/>
    </source>
</evidence>
<dbReference type="RefSeq" id="WP_305977468.1">
    <property type="nucleotide sequence ID" value="NZ_JAPJDZ010000133.1"/>
</dbReference>
<comment type="similarity">
    <text evidence="13">Belongs to the thiamine-phosphate synthase family.</text>
</comment>
<dbReference type="Gene3D" id="3.40.1190.20">
    <property type="match status" value="1"/>
</dbReference>
<comment type="caution">
    <text evidence="16">The sequence shown here is derived from an EMBL/GenBank/DDBJ whole genome shotgun (WGS) entry which is preliminary data.</text>
</comment>
<evidence type="ECO:0000256" key="10">
    <source>
        <dbReference type="ARBA" id="ARBA00047334"/>
    </source>
</evidence>
<dbReference type="InterPro" id="IPR022998">
    <property type="entry name" value="ThiamineP_synth_TenI"/>
</dbReference>
<dbReference type="InterPro" id="IPR004399">
    <property type="entry name" value="HMP/HMP-P_kinase_dom"/>
</dbReference>
<dbReference type="InterPro" id="IPR013749">
    <property type="entry name" value="PM/HMP-P_kinase-1"/>
</dbReference>
<evidence type="ECO:0000256" key="1">
    <source>
        <dbReference type="ARBA" id="ARBA00005165"/>
    </source>
</evidence>
<reference evidence="16 17" key="1">
    <citation type="submission" date="2022-11" db="EMBL/GenBank/DDBJ databases">
        <title>Viruses from the air-sea interface of a natural surface slick.</title>
        <authorList>
            <person name="Rahlff J."/>
            <person name="Holmfeldt K."/>
        </authorList>
    </citation>
    <scope>NUCLEOTIDE SEQUENCE [LARGE SCALE GENOMIC DNA]</scope>
    <source>
        <strain evidence="16 17">SMS4</strain>
    </source>
</reference>
<gene>
    <name evidence="13 16" type="primary">thiE</name>
    <name evidence="16" type="ORF">ORJ04_20475</name>
</gene>
<dbReference type="PANTHER" id="PTHR20858:SF17">
    <property type="entry name" value="HYDROXYMETHYLPYRIMIDINE_PHOSPHOMETHYLPYRIMIDINE KINASE THI20-RELATED"/>
    <property type="match status" value="1"/>
</dbReference>
<feature type="binding site" evidence="13">
    <location>
        <position position="405"/>
    </location>
    <ligand>
        <name>Mg(2+)</name>
        <dbReference type="ChEBI" id="CHEBI:18420"/>
    </ligand>
</feature>
<protein>
    <recommendedName>
        <fullName evidence="13">Thiamine-phosphate synthase</fullName>
        <shortName evidence="13">TP synthase</shortName>
        <shortName evidence="13">TPS</shortName>
        <ecNumber evidence="13">2.5.1.3</ecNumber>
    </recommendedName>
    <alternativeName>
        <fullName evidence="13">Thiamine-phosphate pyrophosphorylase</fullName>
        <shortName evidence="13">TMP pyrophosphorylase</shortName>
        <shortName evidence="13">TMP-PPase</shortName>
    </alternativeName>
</protein>
<feature type="binding site" evidence="13">
    <location>
        <position position="386"/>
    </location>
    <ligand>
        <name>Mg(2+)</name>
        <dbReference type="ChEBI" id="CHEBI:18420"/>
    </ligand>
</feature>
<keyword evidence="4" id="KW-0547">Nucleotide-binding</keyword>
<dbReference type="SUPFAM" id="SSF51391">
    <property type="entry name" value="Thiamin phosphate synthase"/>
    <property type="match status" value="1"/>
</dbReference>
<keyword evidence="5" id="KW-0418">Kinase</keyword>
<evidence type="ECO:0000256" key="8">
    <source>
        <dbReference type="ARBA" id="ARBA00022977"/>
    </source>
</evidence>
<evidence type="ECO:0000256" key="11">
    <source>
        <dbReference type="ARBA" id="ARBA00047851"/>
    </source>
</evidence>
<keyword evidence="9" id="KW-0511">Multifunctional enzyme</keyword>
<feature type="binding site" evidence="13">
    <location>
        <position position="385"/>
    </location>
    <ligand>
        <name>4-amino-2-methyl-5-(diphosphooxymethyl)pyrimidine</name>
        <dbReference type="ChEBI" id="CHEBI:57841"/>
    </ligand>
</feature>
<comment type="catalytic activity">
    <reaction evidence="11 13">
        <text>2-(2-carboxy-4-methylthiazol-5-yl)ethyl phosphate + 4-amino-2-methyl-5-(diphosphooxymethyl)pyrimidine + 2 H(+) = thiamine phosphate + CO2 + diphosphate</text>
        <dbReference type="Rhea" id="RHEA:47848"/>
        <dbReference type="ChEBI" id="CHEBI:15378"/>
        <dbReference type="ChEBI" id="CHEBI:16526"/>
        <dbReference type="ChEBI" id="CHEBI:33019"/>
        <dbReference type="ChEBI" id="CHEBI:37575"/>
        <dbReference type="ChEBI" id="CHEBI:57841"/>
        <dbReference type="ChEBI" id="CHEBI:62890"/>
        <dbReference type="EC" id="2.5.1.3"/>
    </reaction>
</comment>
<dbReference type="NCBIfam" id="TIGR00693">
    <property type="entry name" value="thiE"/>
    <property type="match status" value="1"/>
</dbReference>
<feature type="binding site" evidence="13">
    <location>
        <position position="482"/>
    </location>
    <ligand>
        <name>2-[(2R,5Z)-2-carboxy-4-methylthiazol-5(2H)-ylidene]ethyl phosphate</name>
        <dbReference type="ChEBI" id="CHEBI:62899"/>
    </ligand>
</feature>
<dbReference type="PANTHER" id="PTHR20858">
    <property type="entry name" value="PHOSPHOMETHYLPYRIMIDINE KINASE"/>
    <property type="match status" value="1"/>
</dbReference>
<dbReference type="EC" id="2.5.1.3" evidence="13"/>
<keyword evidence="3 13" id="KW-0479">Metal-binding</keyword>
<feature type="binding site" evidence="13">
    <location>
        <position position="424"/>
    </location>
    <ligand>
        <name>4-amino-2-methyl-5-(diphosphooxymethyl)pyrimidine</name>
        <dbReference type="ChEBI" id="CHEBI:57841"/>
    </ligand>
</feature>
<evidence type="ECO:0000259" key="15">
    <source>
        <dbReference type="Pfam" id="PF08543"/>
    </source>
</evidence>
<name>A0ABT9I4L5_9GAMM</name>
<comment type="caution">
    <text evidence="13">Lacks conserved residue(s) required for the propagation of feature annotation.</text>
</comment>
<feature type="binding site" evidence="13">
    <location>
        <begin position="450"/>
        <end position="452"/>
    </location>
    <ligand>
        <name>2-[(2R,5Z)-2-carboxy-4-methylthiazol-5(2H)-ylidene]ethyl phosphate</name>
        <dbReference type="ChEBI" id="CHEBI:62899"/>
    </ligand>
</feature>
<evidence type="ECO:0000259" key="14">
    <source>
        <dbReference type="Pfam" id="PF02581"/>
    </source>
</evidence>
<dbReference type="GO" id="GO:0004789">
    <property type="term" value="F:thiamine-phosphate diphosphorylase activity"/>
    <property type="evidence" value="ECO:0007669"/>
    <property type="project" value="UniProtKB-EC"/>
</dbReference>
<dbReference type="SUPFAM" id="SSF53613">
    <property type="entry name" value="Ribokinase-like"/>
    <property type="match status" value="1"/>
</dbReference>